<dbReference type="Proteomes" id="UP000315226">
    <property type="component" value="Unassembled WGS sequence"/>
</dbReference>
<proteinExistence type="predicted"/>
<evidence type="ECO:0000256" key="1">
    <source>
        <dbReference type="SAM" id="MobiDB-lite"/>
    </source>
</evidence>
<sequence>MLPTESPVARTAHHSSAARRRSTDDWLPGQPWRSVVLCDLRYGSPGPPRLIRRAVNVYSLPRHHQDRTVAHWAAQEERRARQRLRSRVGVLLRLVNSPAGVIDLDYADVVDIPPARHRHSGVWFA</sequence>
<gene>
    <name evidence="2" type="ORF">SGA01_33060</name>
</gene>
<dbReference type="AlphaFoldDB" id="A0A4Y3RIQ3"/>
<name>A0A4Y3RIQ3_9ACTN</name>
<comment type="caution">
    <text evidence="2">The sequence shown here is derived from an EMBL/GenBank/DDBJ whole genome shotgun (WGS) entry which is preliminary data.</text>
</comment>
<protein>
    <submittedName>
        <fullName evidence="2">Uncharacterized protein</fullName>
    </submittedName>
</protein>
<organism evidence="2 3">
    <name type="scientific">Streptomyces gardneri</name>
    <dbReference type="NCBI Taxonomy" id="66892"/>
    <lineage>
        <taxon>Bacteria</taxon>
        <taxon>Bacillati</taxon>
        <taxon>Actinomycetota</taxon>
        <taxon>Actinomycetes</taxon>
        <taxon>Kitasatosporales</taxon>
        <taxon>Streptomycetaceae</taxon>
        <taxon>Streptomyces</taxon>
    </lineage>
</organism>
<accession>A0A4Y3RIQ3</accession>
<evidence type="ECO:0000313" key="3">
    <source>
        <dbReference type="Proteomes" id="UP000315226"/>
    </source>
</evidence>
<feature type="compositionally biased region" description="Basic residues" evidence="1">
    <location>
        <begin position="11"/>
        <end position="20"/>
    </location>
</feature>
<reference evidence="2 3" key="1">
    <citation type="submission" date="2019-06" db="EMBL/GenBank/DDBJ databases">
        <title>Whole genome shotgun sequence of Streptomyces gardneri NBRC 12865.</title>
        <authorList>
            <person name="Hosoyama A."/>
            <person name="Uohara A."/>
            <person name="Ohji S."/>
            <person name="Ichikawa N."/>
        </authorList>
    </citation>
    <scope>NUCLEOTIDE SEQUENCE [LARGE SCALE GENOMIC DNA]</scope>
    <source>
        <strain evidence="2 3">NBRC 12865</strain>
    </source>
</reference>
<feature type="region of interest" description="Disordered" evidence="1">
    <location>
        <begin position="1"/>
        <end position="30"/>
    </location>
</feature>
<keyword evidence="3" id="KW-1185">Reference proteome</keyword>
<dbReference type="OrthoDB" id="4250639at2"/>
<dbReference type="EMBL" id="BJMN01000020">
    <property type="protein sequence ID" value="GEB57701.1"/>
    <property type="molecule type" value="Genomic_DNA"/>
</dbReference>
<evidence type="ECO:0000313" key="2">
    <source>
        <dbReference type="EMBL" id="GEB57701.1"/>
    </source>
</evidence>